<evidence type="ECO:0000313" key="3">
    <source>
        <dbReference type="Proteomes" id="UP000034680"/>
    </source>
</evidence>
<dbReference type="Proteomes" id="UP000034680">
    <property type="component" value="Unassembled WGS sequence"/>
</dbReference>
<sequence length="298" mass="33136">MANPGSPAFTPQIVGAKQSQDVREVHPDAIVFRLARNRAALDALRRTRKMRYRQNLKFLAKSFPLADEVATRNKQAREEADEAQGLTSDERLAQKEIAERKKTEMTVEELKYIKEMKAAKVKEAATKRLQLARERADKNEAVEKAVKRAGQKSLRTKLMPRKPIPKKAVEKAFEKPSASQTTAKPFPKNIFAMPAQKKVVEEPAPEKIIKEPVANQTAGKPVAKKQAIVRPAGKAMLKPIARKIAAETAAKKGTDEAAVQKPAEKEEAKRDAPSWLAWPSHMQEQGAAKGKKRVQVSD</sequence>
<proteinExistence type="predicted"/>
<dbReference type="AlphaFoldDB" id="A0A0G2FG91"/>
<keyword evidence="3" id="KW-1185">Reference proteome</keyword>
<organism evidence="2 3">
    <name type="scientific">Diaporthe ampelina</name>
    <dbReference type="NCBI Taxonomy" id="1214573"/>
    <lineage>
        <taxon>Eukaryota</taxon>
        <taxon>Fungi</taxon>
        <taxon>Dikarya</taxon>
        <taxon>Ascomycota</taxon>
        <taxon>Pezizomycotina</taxon>
        <taxon>Sordariomycetes</taxon>
        <taxon>Sordariomycetidae</taxon>
        <taxon>Diaporthales</taxon>
        <taxon>Diaporthaceae</taxon>
        <taxon>Diaporthe</taxon>
    </lineage>
</organism>
<gene>
    <name evidence="2" type="ORF">UCDDA912_g06496</name>
</gene>
<dbReference type="EMBL" id="LCUC01000239">
    <property type="protein sequence ID" value="KKY33517.1"/>
    <property type="molecule type" value="Genomic_DNA"/>
</dbReference>
<comment type="caution">
    <text evidence="2">The sequence shown here is derived from an EMBL/GenBank/DDBJ whole genome shotgun (WGS) entry which is preliminary data.</text>
</comment>
<dbReference type="OrthoDB" id="5245477at2759"/>
<reference evidence="2 3" key="1">
    <citation type="submission" date="2015-05" db="EMBL/GenBank/DDBJ databases">
        <title>Distinctive expansion of gene families associated with plant cell wall degradation and secondary metabolism in the genomes of grapevine trunk pathogens.</title>
        <authorList>
            <person name="Lawrence D.P."/>
            <person name="Travadon R."/>
            <person name="Rolshausen P.E."/>
            <person name="Baumgartner K."/>
        </authorList>
    </citation>
    <scope>NUCLEOTIDE SEQUENCE [LARGE SCALE GENOMIC DNA]</scope>
    <source>
        <strain evidence="2">DA912</strain>
    </source>
</reference>
<feature type="region of interest" description="Disordered" evidence="1">
    <location>
        <begin position="248"/>
        <end position="298"/>
    </location>
</feature>
<evidence type="ECO:0000256" key="1">
    <source>
        <dbReference type="SAM" id="MobiDB-lite"/>
    </source>
</evidence>
<protein>
    <submittedName>
        <fullName evidence="2">Uncharacterized protein</fullName>
    </submittedName>
</protein>
<evidence type="ECO:0000313" key="2">
    <source>
        <dbReference type="EMBL" id="KKY33517.1"/>
    </source>
</evidence>
<feature type="compositionally biased region" description="Basic residues" evidence="1">
    <location>
        <begin position="289"/>
        <end position="298"/>
    </location>
</feature>
<feature type="region of interest" description="Disordered" evidence="1">
    <location>
        <begin position="1"/>
        <end position="20"/>
    </location>
</feature>
<feature type="compositionally biased region" description="Basic and acidic residues" evidence="1">
    <location>
        <begin position="262"/>
        <end position="272"/>
    </location>
</feature>
<accession>A0A0G2FG91</accession>
<name>A0A0G2FG91_9PEZI</name>
<reference evidence="2 3" key="2">
    <citation type="submission" date="2015-05" db="EMBL/GenBank/DDBJ databases">
        <authorList>
            <person name="Morales-Cruz A."/>
            <person name="Amrine K.C."/>
            <person name="Cantu D."/>
        </authorList>
    </citation>
    <scope>NUCLEOTIDE SEQUENCE [LARGE SCALE GENOMIC DNA]</scope>
    <source>
        <strain evidence="2">DA912</strain>
    </source>
</reference>